<name>A0AAW2DME1_9ROSI</name>
<gene>
    <name evidence="2" type="ORF">SO802_006835</name>
</gene>
<sequence length="99" mass="11120">MDSPWYSQGHFTLKEELIQGPNFNKPRAPQAPVSRLKSVKERPELQGKRKVIVAFDEEEEESPKSPLATKRSRSTSIQIREPSDQAQAIGEDISEAISS</sequence>
<comment type="caution">
    <text evidence="2">The sequence shown here is derived from an EMBL/GenBank/DDBJ whole genome shotgun (WGS) entry which is preliminary data.</text>
</comment>
<feature type="compositionally biased region" description="Basic and acidic residues" evidence="1">
    <location>
        <begin position="38"/>
        <end position="47"/>
    </location>
</feature>
<evidence type="ECO:0000313" key="2">
    <source>
        <dbReference type="EMBL" id="KAL0011727.1"/>
    </source>
</evidence>
<reference evidence="2 3" key="1">
    <citation type="submission" date="2024-01" db="EMBL/GenBank/DDBJ databases">
        <title>A telomere-to-telomere, gap-free genome of sweet tea (Lithocarpus litseifolius).</title>
        <authorList>
            <person name="Zhou J."/>
        </authorList>
    </citation>
    <scope>NUCLEOTIDE SEQUENCE [LARGE SCALE GENOMIC DNA]</scope>
    <source>
        <strain evidence="2">Zhou-2022a</strain>
        <tissue evidence="2">Leaf</tissue>
    </source>
</reference>
<feature type="region of interest" description="Disordered" evidence="1">
    <location>
        <begin position="18"/>
        <end position="99"/>
    </location>
</feature>
<dbReference type="AlphaFoldDB" id="A0AAW2DME1"/>
<protein>
    <submittedName>
        <fullName evidence="2">Uncharacterized protein</fullName>
    </submittedName>
</protein>
<evidence type="ECO:0000256" key="1">
    <source>
        <dbReference type="SAM" id="MobiDB-lite"/>
    </source>
</evidence>
<dbReference type="Proteomes" id="UP001459277">
    <property type="component" value="Unassembled WGS sequence"/>
</dbReference>
<accession>A0AAW2DME1</accession>
<keyword evidence="3" id="KW-1185">Reference proteome</keyword>
<evidence type="ECO:0000313" key="3">
    <source>
        <dbReference type="Proteomes" id="UP001459277"/>
    </source>
</evidence>
<dbReference type="EMBL" id="JAZDWU010000002">
    <property type="protein sequence ID" value="KAL0011727.1"/>
    <property type="molecule type" value="Genomic_DNA"/>
</dbReference>
<proteinExistence type="predicted"/>
<organism evidence="2 3">
    <name type="scientific">Lithocarpus litseifolius</name>
    <dbReference type="NCBI Taxonomy" id="425828"/>
    <lineage>
        <taxon>Eukaryota</taxon>
        <taxon>Viridiplantae</taxon>
        <taxon>Streptophyta</taxon>
        <taxon>Embryophyta</taxon>
        <taxon>Tracheophyta</taxon>
        <taxon>Spermatophyta</taxon>
        <taxon>Magnoliopsida</taxon>
        <taxon>eudicotyledons</taxon>
        <taxon>Gunneridae</taxon>
        <taxon>Pentapetalae</taxon>
        <taxon>rosids</taxon>
        <taxon>fabids</taxon>
        <taxon>Fagales</taxon>
        <taxon>Fagaceae</taxon>
        <taxon>Lithocarpus</taxon>
    </lineage>
</organism>